<keyword evidence="2" id="KW-0472">Membrane</keyword>
<dbReference type="PANTHER" id="PTHR40765:SF2">
    <property type="entry name" value="ESX-2 SECRETION SYSTEM ATPASE ECCB2"/>
    <property type="match status" value="1"/>
</dbReference>
<keyword evidence="2" id="KW-1133">Transmembrane helix</keyword>
<proteinExistence type="predicted"/>
<dbReference type="Gene3D" id="3.30.2390.20">
    <property type="entry name" value="Type VII secretion system EccB, repeat 1 domain"/>
    <property type="match status" value="1"/>
</dbReference>
<organism evidence="3 4">
    <name type="scientific">Streptomyces vulcanius</name>
    <dbReference type="NCBI Taxonomy" id="1441876"/>
    <lineage>
        <taxon>Bacteria</taxon>
        <taxon>Bacillati</taxon>
        <taxon>Actinomycetota</taxon>
        <taxon>Actinomycetes</taxon>
        <taxon>Kitasatosporales</taxon>
        <taxon>Streptomycetaceae</taxon>
        <taxon>Streptomyces</taxon>
    </lineage>
</organism>
<dbReference type="Proteomes" id="UP001595839">
    <property type="component" value="Unassembled WGS sequence"/>
</dbReference>
<dbReference type="NCBIfam" id="TIGR03919">
    <property type="entry name" value="T7SS_EccB"/>
    <property type="match status" value="1"/>
</dbReference>
<dbReference type="RefSeq" id="WP_381185486.1">
    <property type="nucleotide sequence ID" value="NZ_JBHSFK010000071.1"/>
</dbReference>
<feature type="region of interest" description="Disordered" evidence="1">
    <location>
        <begin position="464"/>
        <end position="497"/>
    </location>
</feature>
<dbReference type="Pfam" id="PF05108">
    <property type="entry name" value="T7SS_ESX1_EccB"/>
    <property type="match status" value="1"/>
</dbReference>
<dbReference type="InterPro" id="IPR007795">
    <property type="entry name" value="T7SS_EccB"/>
</dbReference>
<keyword evidence="2" id="KW-0812">Transmembrane</keyword>
<evidence type="ECO:0000313" key="4">
    <source>
        <dbReference type="Proteomes" id="UP001595839"/>
    </source>
</evidence>
<sequence>MQSRRDQVQAYSFTVGRLSSGMLAADPDAVDTPMSRTRRGAVTGALIALLLCAGFTVFGLLFPKDSDAWRAPDALITEKETGARYLYGDGVLRPVLNYASAKLITGKDGKVVQVSRATLADVPRGTPIGIPGAPDSLPAAGQLSDAAWQVCATTRAAADGTREPATTLAAGAAPGAAALGADEALLVTAADGRQRTAYLLWRGRRLRLDTGHGALQSLGYGTTEPLTAGAAFLAAVPAGPDLSAPEVPGRGGKGPVLGGAQRRIGQYAVVRTPGSAEQYYLLGRTGLAPLTLTELQLLRGDPRTRSGAYGGREPSAIVLQPDEAAQHLAPGGAITGDGLPVRPPKALAPRAGTVPCLRVTPAGTTPRQEFVRVPAAQATGLHPVPRQGVAAGCPAPDLIAVRPGSGVLAAPTATGTARYLVTDDGIKYPLAAPAVAGRLSYTDADVVRLPSALLRLLPTGSVLDPERAARPALSGPEPAAADPECRTGQPNGKERTP</sequence>
<evidence type="ECO:0000256" key="1">
    <source>
        <dbReference type="SAM" id="MobiDB-lite"/>
    </source>
</evidence>
<dbReference type="EMBL" id="JBHSFK010000071">
    <property type="protein sequence ID" value="MFC4508186.1"/>
    <property type="molecule type" value="Genomic_DNA"/>
</dbReference>
<keyword evidence="4" id="KW-1185">Reference proteome</keyword>
<gene>
    <name evidence="3" type="primary">eccB</name>
    <name evidence="3" type="ORF">ACFPIH_53875</name>
</gene>
<reference evidence="4" key="1">
    <citation type="journal article" date="2019" name="Int. J. Syst. Evol. Microbiol.">
        <title>The Global Catalogue of Microorganisms (GCM) 10K type strain sequencing project: providing services to taxonomists for standard genome sequencing and annotation.</title>
        <authorList>
            <consortium name="The Broad Institute Genomics Platform"/>
            <consortium name="The Broad Institute Genome Sequencing Center for Infectious Disease"/>
            <person name="Wu L."/>
            <person name="Ma J."/>
        </authorList>
    </citation>
    <scope>NUCLEOTIDE SEQUENCE [LARGE SCALE GENOMIC DNA]</scope>
    <source>
        <strain evidence="4">CGMCC 4.7177</strain>
    </source>
</reference>
<protein>
    <submittedName>
        <fullName evidence="3">Type VII secretion protein EccB</fullName>
    </submittedName>
</protein>
<evidence type="ECO:0000313" key="3">
    <source>
        <dbReference type="EMBL" id="MFC4508186.1"/>
    </source>
</evidence>
<accession>A0ABV9BA71</accession>
<dbReference type="InterPro" id="IPR044857">
    <property type="entry name" value="T7SS_EccB_R1"/>
</dbReference>
<dbReference type="PANTHER" id="PTHR40765">
    <property type="entry name" value="ESX-2 SECRETION SYSTEM ATPASE ECCB2"/>
    <property type="match status" value="1"/>
</dbReference>
<feature type="transmembrane region" description="Helical" evidence="2">
    <location>
        <begin position="41"/>
        <end position="62"/>
    </location>
</feature>
<evidence type="ECO:0000256" key="2">
    <source>
        <dbReference type="SAM" id="Phobius"/>
    </source>
</evidence>
<name>A0ABV9BA71_9ACTN</name>
<comment type="caution">
    <text evidence="3">The sequence shown here is derived from an EMBL/GenBank/DDBJ whole genome shotgun (WGS) entry which is preliminary data.</text>
</comment>